<sequence>MRGPLCCRERWRDVAKLASILTKEKLWFPTWGLDLVRHRCRQPLADPPTFQQGMCRAMAVRISFASRWTTETRLKLWCQRYVAETFASLKVSTWLRHADKNEECFRAHMVRGGKLSAYLSLIYRFPGDVPELRKLGYSIQSSVSVAAQLERMDGNTLQVKKDFVQNLEDMRS</sequence>
<protein>
    <submittedName>
        <fullName evidence="1">Uncharacterized protein</fullName>
    </submittedName>
</protein>
<name>A0A7I4DHA4_PHYPA</name>
<dbReference type="Proteomes" id="UP000006727">
    <property type="component" value="Chromosome 3"/>
</dbReference>
<reference evidence="1" key="3">
    <citation type="submission" date="2020-12" db="UniProtKB">
        <authorList>
            <consortium name="EnsemblPlants"/>
        </authorList>
    </citation>
    <scope>IDENTIFICATION</scope>
</reference>
<dbReference type="EMBL" id="ABEU02000003">
    <property type="status" value="NOT_ANNOTATED_CDS"/>
    <property type="molecule type" value="Genomic_DNA"/>
</dbReference>
<evidence type="ECO:0000313" key="1">
    <source>
        <dbReference type="EnsemblPlants" id="Pp3c3_21960V3.1"/>
    </source>
</evidence>
<reference evidence="1 2" key="1">
    <citation type="journal article" date="2008" name="Science">
        <title>The Physcomitrella genome reveals evolutionary insights into the conquest of land by plants.</title>
        <authorList>
            <person name="Rensing S."/>
            <person name="Lang D."/>
            <person name="Zimmer A."/>
            <person name="Terry A."/>
            <person name="Salamov A."/>
            <person name="Shapiro H."/>
            <person name="Nishiyama T."/>
            <person name="Perroud P.-F."/>
            <person name="Lindquist E."/>
            <person name="Kamisugi Y."/>
            <person name="Tanahashi T."/>
            <person name="Sakakibara K."/>
            <person name="Fujita T."/>
            <person name="Oishi K."/>
            <person name="Shin-I T."/>
            <person name="Kuroki Y."/>
            <person name="Toyoda A."/>
            <person name="Suzuki Y."/>
            <person name="Hashimoto A."/>
            <person name="Yamaguchi K."/>
            <person name="Sugano A."/>
            <person name="Kohara Y."/>
            <person name="Fujiyama A."/>
            <person name="Anterola A."/>
            <person name="Aoki S."/>
            <person name="Ashton N."/>
            <person name="Barbazuk W.B."/>
            <person name="Barker E."/>
            <person name="Bennetzen J."/>
            <person name="Bezanilla M."/>
            <person name="Blankenship R."/>
            <person name="Cho S.H."/>
            <person name="Dutcher S."/>
            <person name="Estelle M."/>
            <person name="Fawcett J.A."/>
            <person name="Gundlach H."/>
            <person name="Hanada K."/>
            <person name="Heyl A."/>
            <person name="Hicks K.A."/>
            <person name="Hugh J."/>
            <person name="Lohr M."/>
            <person name="Mayer K."/>
            <person name="Melkozernov A."/>
            <person name="Murata T."/>
            <person name="Nelson D."/>
            <person name="Pils B."/>
            <person name="Prigge M."/>
            <person name="Reiss B."/>
            <person name="Renner T."/>
            <person name="Rombauts S."/>
            <person name="Rushton P."/>
            <person name="Sanderfoot A."/>
            <person name="Schween G."/>
            <person name="Shiu S.-H."/>
            <person name="Stueber K."/>
            <person name="Theodoulou F.L."/>
            <person name="Tu H."/>
            <person name="Van de Peer Y."/>
            <person name="Verrier P.J."/>
            <person name="Waters E."/>
            <person name="Wood A."/>
            <person name="Yang L."/>
            <person name="Cove D."/>
            <person name="Cuming A."/>
            <person name="Hasebe M."/>
            <person name="Lucas S."/>
            <person name="Mishler D.B."/>
            <person name="Reski R."/>
            <person name="Grigoriev I."/>
            <person name="Quatrano R.S."/>
            <person name="Boore J.L."/>
        </authorList>
    </citation>
    <scope>NUCLEOTIDE SEQUENCE [LARGE SCALE GENOMIC DNA]</scope>
    <source>
        <strain evidence="1 2">cv. Gransden 2004</strain>
    </source>
</reference>
<proteinExistence type="predicted"/>
<reference evidence="1 2" key="2">
    <citation type="journal article" date="2018" name="Plant J.">
        <title>The Physcomitrella patens chromosome-scale assembly reveals moss genome structure and evolution.</title>
        <authorList>
            <person name="Lang D."/>
            <person name="Ullrich K.K."/>
            <person name="Murat F."/>
            <person name="Fuchs J."/>
            <person name="Jenkins J."/>
            <person name="Haas F.B."/>
            <person name="Piednoel M."/>
            <person name="Gundlach H."/>
            <person name="Van Bel M."/>
            <person name="Meyberg R."/>
            <person name="Vives C."/>
            <person name="Morata J."/>
            <person name="Symeonidi A."/>
            <person name="Hiss M."/>
            <person name="Muchero W."/>
            <person name="Kamisugi Y."/>
            <person name="Saleh O."/>
            <person name="Blanc G."/>
            <person name="Decker E.L."/>
            <person name="van Gessel N."/>
            <person name="Grimwood J."/>
            <person name="Hayes R.D."/>
            <person name="Graham S.W."/>
            <person name="Gunter L.E."/>
            <person name="McDaniel S.F."/>
            <person name="Hoernstein S.N.W."/>
            <person name="Larsson A."/>
            <person name="Li F.W."/>
            <person name="Perroud P.F."/>
            <person name="Phillips J."/>
            <person name="Ranjan P."/>
            <person name="Rokshar D.S."/>
            <person name="Rothfels C.J."/>
            <person name="Schneider L."/>
            <person name="Shu S."/>
            <person name="Stevenson D.W."/>
            <person name="Thummler F."/>
            <person name="Tillich M."/>
            <person name="Villarreal Aguilar J.C."/>
            <person name="Widiez T."/>
            <person name="Wong G.K."/>
            <person name="Wymore A."/>
            <person name="Zhang Y."/>
            <person name="Zimmer A.D."/>
            <person name="Quatrano R.S."/>
            <person name="Mayer K.F.X."/>
            <person name="Goodstein D."/>
            <person name="Casacuberta J.M."/>
            <person name="Vandepoele K."/>
            <person name="Reski R."/>
            <person name="Cuming A.C."/>
            <person name="Tuskan G.A."/>
            <person name="Maumus F."/>
            <person name="Salse J."/>
            <person name="Schmutz J."/>
            <person name="Rensing S.A."/>
        </authorList>
    </citation>
    <scope>NUCLEOTIDE SEQUENCE [LARGE SCALE GENOMIC DNA]</scope>
    <source>
        <strain evidence="1 2">cv. Gransden 2004</strain>
    </source>
</reference>
<dbReference type="InParanoid" id="A0A7I4DHA4"/>
<dbReference type="Gramene" id="Pp3c3_21960V3.1">
    <property type="protein sequence ID" value="Pp3c3_21960V3.1"/>
    <property type="gene ID" value="Pp3c3_21960"/>
</dbReference>
<keyword evidence="2" id="KW-1185">Reference proteome</keyword>
<evidence type="ECO:0000313" key="2">
    <source>
        <dbReference type="Proteomes" id="UP000006727"/>
    </source>
</evidence>
<organism evidence="1 2">
    <name type="scientific">Physcomitrium patens</name>
    <name type="common">Spreading-leaved earth moss</name>
    <name type="synonym">Physcomitrella patens</name>
    <dbReference type="NCBI Taxonomy" id="3218"/>
    <lineage>
        <taxon>Eukaryota</taxon>
        <taxon>Viridiplantae</taxon>
        <taxon>Streptophyta</taxon>
        <taxon>Embryophyta</taxon>
        <taxon>Bryophyta</taxon>
        <taxon>Bryophytina</taxon>
        <taxon>Bryopsida</taxon>
        <taxon>Funariidae</taxon>
        <taxon>Funariales</taxon>
        <taxon>Funariaceae</taxon>
        <taxon>Physcomitrium</taxon>
    </lineage>
</organism>
<dbReference type="EnsemblPlants" id="Pp3c3_21960V3.1">
    <property type="protein sequence ID" value="Pp3c3_21960V3.1"/>
    <property type="gene ID" value="Pp3c3_21960"/>
</dbReference>
<accession>A0A7I4DHA4</accession>
<dbReference type="AlphaFoldDB" id="A0A7I4DHA4"/>